<evidence type="ECO:0000313" key="1">
    <source>
        <dbReference type="EMBL" id="CAG8788072.1"/>
    </source>
</evidence>
<sequence>MTTPDISEYSYLYLFDDEYYSIIALELKEVDEIQAIKISHEWDNED</sequence>
<gene>
    <name evidence="1" type="ORF">RPERSI_LOCUS18647</name>
</gene>
<dbReference type="EMBL" id="CAJVQC010049745">
    <property type="protein sequence ID" value="CAG8788072.1"/>
    <property type="molecule type" value="Genomic_DNA"/>
</dbReference>
<keyword evidence="2" id="KW-1185">Reference proteome</keyword>
<dbReference type="Proteomes" id="UP000789920">
    <property type="component" value="Unassembled WGS sequence"/>
</dbReference>
<protein>
    <submittedName>
        <fullName evidence="1">5203_t:CDS:1</fullName>
    </submittedName>
</protein>
<name>A0ACA9RCL3_9GLOM</name>
<accession>A0ACA9RCL3</accession>
<organism evidence="1 2">
    <name type="scientific">Racocetra persica</name>
    <dbReference type="NCBI Taxonomy" id="160502"/>
    <lineage>
        <taxon>Eukaryota</taxon>
        <taxon>Fungi</taxon>
        <taxon>Fungi incertae sedis</taxon>
        <taxon>Mucoromycota</taxon>
        <taxon>Glomeromycotina</taxon>
        <taxon>Glomeromycetes</taxon>
        <taxon>Diversisporales</taxon>
        <taxon>Gigasporaceae</taxon>
        <taxon>Racocetra</taxon>
    </lineage>
</organism>
<reference evidence="1" key="1">
    <citation type="submission" date="2021-06" db="EMBL/GenBank/DDBJ databases">
        <authorList>
            <person name="Kallberg Y."/>
            <person name="Tangrot J."/>
            <person name="Rosling A."/>
        </authorList>
    </citation>
    <scope>NUCLEOTIDE SEQUENCE</scope>
    <source>
        <strain evidence="1">MA461A</strain>
    </source>
</reference>
<feature type="non-terminal residue" evidence="1">
    <location>
        <position position="46"/>
    </location>
</feature>
<comment type="caution">
    <text evidence="1">The sequence shown here is derived from an EMBL/GenBank/DDBJ whole genome shotgun (WGS) entry which is preliminary data.</text>
</comment>
<evidence type="ECO:0000313" key="2">
    <source>
        <dbReference type="Proteomes" id="UP000789920"/>
    </source>
</evidence>
<proteinExistence type="predicted"/>